<evidence type="ECO:0000259" key="3">
    <source>
        <dbReference type="PROSITE" id="PS50966"/>
    </source>
</evidence>
<dbReference type="Gene3D" id="3.40.50.10810">
    <property type="entry name" value="Tandem AAA-ATPase domain"/>
    <property type="match status" value="1"/>
</dbReference>
<accession>A0A1H9DNE1</accession>
<keyword evidence="1" id="KW-0378">Hydrolase</keyword>
<dbReference type="GO" id="GO:0016787">
    <property type="term" value="F:hydrolase activity"/>
    <property type="evidence" value="ECO:0007669"/>
    <property type="project" value="UniProtKB-KW"/>
</dbReference>
<evidence type="ECO:0000259" key="5">
    <source>
        <dbReference type="PROSITE" id="PS51194"/>
    </source>
</evidence>
<dbReference type="AlphaFoldDB" id="A0A1H9DNE1"/>
<dbReference type="Pfam" id="PF04434">
    <property type="entry name" value="SWIM"/>
    <property type="match status" value="1"/>
</dbReference>
<dbReference type="Proteomes" id="UP000199766">
    <property type="component" value="Unassembled WGS sequence"/>
</dbReference>
<reference evidence="6 7" key="1">
    <citation type="submission" date="2016-10" db="EMBL/GenBank/DDBJ databases">
        <authorList>
            <person name="de Groot N.N."/>
        </authorList>
    </citation>
    <scope>NUCLEOTIDE SEQUENCE [LARGE SCALE GENOMIC DNA]</scope>
    <source>
        <strain evidence="6 7">ATCC 35958</strain>
    </source>
</reference>
<dbReference type="SUPFAM" id="SSF52540">
    <property type="entry name" value="P-loop containing nucleoside triphosphate hydrolases"/>
    <property type="match status" value="2"/>
</dbReference>
<dbReference type="OrthoDB" id="9760715at2"/>
<evidence type="ECO:0000256" key="2">
    <source>
        <dbReference type="PROSITE-ProRule" id="PRU00325"/>
    </source>
</evidence>
<evidence type="ECO:0000259" key="4">
    <source>
        <dbReference type="PROSITE" id="PS51192"/>
    </source>
</evidence>
<dbReference type="STRING" id="180197.SAMN02982919_00071"/>
<evidence type="ECO:0000256" key="1">
    <source>
        <dbReference type="ARBA" id="ARBA00022801"/>
    </source>
</evidence>
<sequence length="1198" mass="133496">MTRFSRRYSPPDAWIPFSAIEKRVGQTTWESGQELFDDEAVLSFKIEPLDDHWQVFGEVQGFTDEPYGLSIEVYVDMMGQPVSWNSECSCPVGFQCKHAVALLLYTSQYGCEVFPDMNLLGRVRPGLEDLEAQRAALIQRQEELQRQQQAAARAILDTQWLQWLETLEQMGPRSPLQAAASGTPSAAREEHFLYLLAFDTPSRNSSRGSAALPVLCLHLVQSFIKKAGGWSKVRYLSDIPSPSDPAYRQVSDADRAILELLRGMYALPPMPSQSSQWGQSLYLSRTSRRDLHLGIVLQGPMVAAIVQQAASIGRLFWALPDGQPGFPLQWGEPQTVQWHWAQQKASGNESAAPQWQLHAQLAEENLQLCTNQPPLYLDIIKGQCGPVQAPGWTPMQLALLLQAPPASEAVLENHQRKVVECLGSLPLPAVVKQITTLEPGPPLPRLYLAPVPVAQQRQQGLLNAQLRFDYQGFTGWWPTPQPTVLMDSPSSSADSVLLQRDLPAEQQAMERLLALGLRVLDDDGIFGLPGPAEHQQWLQWLDEDFAVLRAAGFEVTVDAPLQHWIARADRLGVQLHPEGATDGLEDASGATSPWFELSLGIEIDGQRHNILPLLPELIATVAQSPLNPNTGQPQLPPFLFLPAPDGPGFLRLPMHALQPWLLALFDLVGDRQYDFNAESLRLSRLDALRTSAALGEGAVWEGAAALRELAQQLSGQAHLPEVPIPQSVQASLRPYQQQGVNWLQFLHAHGLAGILADDMGLGKTLQTLVHIQIEKDAGRLLQPALIIAPVSLMGNWQREANRFCPQLRCLVLHGKERHTAADALKQYDVVIAPYSLLQRDRERWLAQSWHLLVLDEAQNIKNASTYAAKVVSALQARHRLCLSGTPMENHLGEIWSLFHFLMPGFLGSQKRFTEVFRNPIEKSGDGTRLAQLRARVTPFMLRRTKALVASDLPPKVETVMRVELAGTQANLYETIRLTMEESVREALDAQGLGKSQLAILDALLKLRQVCCDPQLVPLEAARKVQQSAKLECLMELLPEMLAEGRRILLFSQFTRMLELIEVELQKRQLRWVKLTGQSQNRDALIDQFTSGQVPLFLISLKAGGVGLNLPQADTVIHYDPWWNPAVENQATDRAHRIGQTQSVWVVKLVAQGTIEERILALQERKAQLADSMYSGASARREPMFTENDLAELLKPLSR</sequence>
<dbReference type="PROSITE" id="PS51192">
    <property type="entry name" value="HELICASE_ATP_BIND_1"/>
    <property type="match status" value="1"/>
</dbReference>
<feature type="domain" description="Helicase C-terminal" evidence="5">
    <location>
        <begin position="1029"/>
        <end position="1190"/>
    </location>
</feature>
<dbReference type="Pfam" id="PF00271">
    <property type="entry name" value="Helicase_C"/>
    <property type="match status" value="1"/>
</dbReference>
<dbReference type="InterPro" id="IPR001650">
    <property type="entry name" value="Helicase_C-like"/>
</dbReference>
<dbReference type="SMART" id="SM00487">
    <property type="entry name" value="DEXDc"/>
    <property type="match status" value="1"/>
</dbReference>
<dbReference type="PROSITE" id="PS50966">
    <property type="entry name" value="ZF_SWIM"/>
    <property type="match status" value="1"/>
</dbReference>
<dbReference type="PANTHER" id="PTHR10799">
    <property type="entry name" value="SNF2/RAD54 HELICASE FAMILY"/>
    <property type="match status" value="1"/>
</dbReference>
<dbReference type="InterPro" id="IPR000330">
    <property type="entry name" value="SNF2_N"/>
</dbReference>
<dbReference type="CDD" id="cd18012">
    <property type="entry name" value="DEXQc_arch_SWI2_SNF2"/>
    <property type="match status" value="1"/>
</dbReference>
<dbReference type="Gene3D" id="3.40.50.300">
    <property type="entry name" value="P-loop containing nucleotide triphosphate hydrolases"/>
    <property type="match status" value="1"/>
</dbReference>
<keyword evidence="7" id="KW-1185">Reference proteome</keyword>
<protein>
    <submittedName>
        <fullName evidence="6">SWIM zinc finger</fullName>
    </submittedName>
</protein>
<name>A0A1H9DNE1_9BURK</name>
<dbReference type="InterPro" id="IPR014001">
    <property type="entry name" value="Helicase_ATP-bd"/>
</dbReference>
<dbReference type="GO" id="GO:0008270">
    <property type="term" value="F:zinc ion binding"/>
    <property type="evidence" value="ECO:0007669"/>
    <property type="project" value="UniProtKB-KW"/>
</dbReference>
<dbReference type="InterPro" id="IPR038718">
    <property type="entry name" value="SNF2-like_sf"/>
</dbReference>
<dbReference type="SMART" id="SM00490">
    <property type="entry name" value="HELICc"/>
    <property type="match status" value="1"/>
</dbReference>
<keyword evidence="2" id="KW-0863">Zinc-finger</keyword>
<dbReference type="PROSITE" id="PS51194">
    <property type="entry name" value="HELICASE_CTER"/>
    <property type="match status" value="1"/>
</dbReference>
<gene>
    <name evidence="6" type="ORF">SAMN02982919_00071</name>
</gene>
<dbReference type="GO" id="GO:0005524">
    <property type="term" value="F:ATP binding"/>
    <property type="evidence" value="ECO:0007669"/>
    <property type="project" value="InterPro"/>
</dbReference>
<dbReference type="RefSeq" id="WP_091451034.1">
    <property type="nucleotide sequence ID" value="NZ_FOGD01000001.1"/>
</dbReference>
<keyword evidence="2" id="KW-0479">Metal-binding</keyword>
<proteinExistence type="predicted"/>
<evidence type="ECO:0000313" key="6">
    <source>
        <dbReference type="EMBL" id="SEQ14238.1"/>
    </source>
</evidence>
<dbReference type="GO" id="GO:0004386">
    <property type="term" value="F:helicase activity"/>
    <property type="evidence" value="ECO:0007669"/>
    <property type="project" value="UniProtKB-KW"/>
</dbReference>
<dbReference type="InterPro" id="IPR027417">
    <property type="entry name" value="P-loop_NTPase"/>
</dbReference>
<feature type="domain" description="SWIM-type" evidence="3">
    <location>
        <begin position="73"/>
        <end position="107"/>
    </location>
</feature>
<organism evidence="6 7">
    <name type="scientific">Giesbergeria anulus</name>
    <dbReference type="NCBI Taxonomy" id="180197"/>
    <lineage>
        <taxon>Bacteria</taxon>
        <taxon>Pseudomonadati</taxon>
        <taxon>Pseudomonadota</taxon>
        <taxon>Betaproteobacteria</taxon>
        <taxon>Burkholderiales</taxon>
        <taxon>Comamonadaceae</taxon>
        <taxon>Giesbergeria</taxon>
    </lineage>
</organism>
<keyword evidence="2" id="KW-0862">Zinc</keyword>
<evidence type="ECO:0000313" key="7">
    <source>
        <dbReference type="Proteomes" id="UP000199766"/>
    </source>
</evidence>
<dbReference type="InterPro" id="IPR007527">
    <property type="entry name" value="Znf_SWIM"/>
</dbReference>
<dbReference type="Pfam" id="PF00176">
    <property type="entry name" value="SNF2-rel_dom"/>
    <property type="match status" value="1"/>
</dbReference>
<dbReference type="EMBL" id="FOGD01000001">
    <property type="protein sequence ID" value="SEQ14238.1"/>
    <property type="molecule type" value="Genomic_DNA"/>
</dbReference>
<dbReference type="InterPro" id="IPR049730">
    <property type="entry name" value="SNF2/RAD54-like_C"/>
</dbReference>
<feature type="domain" description="Helicase ATP-binding" evidence="4">
    <location>
        <begin position="744"/>
        <end position="904"/>
    </location>
</feature>
<dbReference type="CDD" id="cd18793">
    <property type="entry name" value="SF2_C_SNF"/>
    <property type="match status" value="1"/>
</dbReference>